<evidence type="ECO:0000313" key="3">
    <source>
        <dbReference type="Proteomes" id="UP000837857"/>
    </source>
</evidence>
<dbReference type="EMBL" id="OW152814">
    <property type="protein sequence ID" value="CAH2050105.1"/>
    <property type="molecule type" value="Genomic_DNA"/>
</dbReference>
<dbReference type="Proteomes" id="UP000837857">
    <property type="component" value="Chromosome 2"/>
</dbReference>
<sequence>MADHSLLVLLATLVAAYGWTVFPLQNPQAYHYQRVQPTPVMRPVWPTPHFWIQNLPPLPEPSSLCEESSSRHEAITPSKVTKAVSSALLSTEINKIHLCDAILEQHCKRETGRQDQSQTCNQT</sequence>
<reference evidence="2" key="1">
    <citation type="submission" date="2022-03" db="EMBL/GenBank/DDBJ databases">
        <authorList>
            <person name="Martin H S."/>
        </authorList>
    </citation>
    <scope>NUCLEOTIDE SEQUENCE</scope>
</reference>
<accession>A0ABN8IBT0</accession>
<feature type="signal peptide" evidence="1">
    <location>
        <begin position="1"/>
        <end position="18"/>
    </location>
</feature>
<evidence type="ECO:0000256" key="1">
    <source>
        <dbReference type="SAM" id="SignalP"/>
    </source>
</evidence>
<feature type="chain" id="PRO_5045712173" evidence="1">
    <location>
        <begin position="19"/>
        <end position="123"/>
    </location>
</feature>
<protein>
    <submittedName>
        <fullName evidence="2">Uncharacterized protein</fullName>
    </submittedName>
</protein>
<feature type="non-terminal residue" evidence="2">
    <location>
        <position position="123"/>
    </location>
</feature>
<name>A0ABN8IBT0_9NEOP</name>
<gene>
    <name evidence="2" type="ORF">IPOD504_LOCUS7237</name>
</gene>
<proteinExistence type="predicted"/>
<organism evidence="2 3">
    <name type="scientific">Iphiclides podalirius</name>
    <name type="common">scarce swallowtail</name>
    <dbReference type="NCBI Taxonomy" id="110791"/>
    <lineage>
        <taxon>Eukaryota</taxon>
        <taxon>Metazoa</taxon>
        <taxon>Ecdysozoa</taxon>
        <taxon>Arthropoda</taxon>
        <taxon>Hexapoda</taxon>
        <taxon>Insecta</taxon>
        <taxon>Pterygota</taxon>
        <taxon>Neoptera</taxon>
        <taxon>Endopterygota</taxon>
        <taxon>Lepidoptera</taxon>
        <taxon>Glossata</taxon>
        <taxon>Ditrysia</taxon>
        <taxon>Papilionoidea</taxon>
        <taxon>Papilionidae</taxon>
        <taxon>Papilioninae</taxon>
        <taxon>Iphiclides</taxon>
    </lineage>
</organism>
<keyword evidence="1" id="KW-0732">Signal</keyword>
<evidence type="ECO:0000313" key="2">
    <source>
        <dbReference type="EMBL" id="CAH2050105.1"/>
    </source>
</evidence>
<keyword evidence="3" id="KW-1185">Reference proteome</keyword>